<keyword evidence="2" id="KW-1185">Reference proteome</keyword>
<comment type="caution">
    <text evidence="1">The sequence shown here is derived from an EMBL/GenBank/DDBJ whole genome shotgun (WGS) entry which is preliminary data.</text>
</comment>
<accession>A0ABU8MTC7</accession>
<reference evidence="1 2" key="1">
    <citation type="submission" date="2024-03" db="EMBL/GenBank/DDBJ databases">
        <title>Actinomycetospora sp. OC33-EN08, a novel actinomycete isolated from wild orchid (Aerides multiflora).</title>
        <authorList>
            <person name="Suriyachadkun C."/>
        </authorList>
    </citation>
    <scope>NUCLEOTIDE SEQUENCE [LARGE SCALE GENOMIC DNA]</scope>
    <source>
        <strain evidence="1 2">OC33-EN08</strain>
    </source>
</reference>
<name>A0ABU8MTC7_9PSEU</name>
<dbReference type="PROSITE" id="PS51257">
    <property type="entry name" value="PROKAR_LIPOPROTEIN"/>
    <property type="match status" value="1"/>
</dbReference>
<dbReference type="RefSeq" id="WP_337697144.1">
    <property type="nucleotide sequence ID" value="NZ_JBBEGN010000014.1"/>
</dbReference>
<proteinExistence type="predicted"/>
<sequence length="410" mass="42094">MAGRALAVGGVVGACLLAAVVAGDLVLGAAGPVLAPFAGAGLAAAVLAATGLARPGHRGTSAAGQSAVLAAATGGTDSLPTLAGVLREGTRADHAEVWLAGPDGLAAQAGTDRAGTLAALLARDDVDHAHPVLDTDAGDHPELRAVLTLGKPGRAVSAADRALVADVADAAGLLVRGLARGEQLRARVARAAELARGTEESRRRLGRARELERRRLVGELSEATTDRLAAFRRAVEDATEVVDEGLEDDSTDADRAEAADLAAHHLDTARERLEELLDRFRLIARGVHPAVLRDQGLRAALEEVVADLPRPVSLTGRLPRLPWEVESGLYYAAVAALSAVPGDDPLELVLAQAGDRASVAVTVPENADDVRDALADDADRLAALGGALDADPEGLRAWLPVELSPAVEAR</sequence>
<gene>
    <name evidence="1" type="ORF">WCD74_22605</name>
</gene>
<organism evidence="1 2">
    <name type="scientific">Actinomycetospora aurantiaca</name>
    <dbReference type="NCBI Taxonomy" id="3129233"/>
    <lineage>
        <taxon>Bacteria</taxon>
        <taxon>Bacillati</taxon>
        <taxon>Actinomycetota</taxon>
        <taxon>Actinomycetes</taxon>
        <taxon>Pseudonocardiales</taxon>
        <taxon>Pseudonocardiaceae</taxon>
        <taxon>Actinomycetospora</taxon>
    </lineage>
</organism>
<protein>
    <submittedName>
        <fullName evidence="1">Uncharacterized protein</fullName>
    </submittedName>
</protein>
<evidence type="ECO:0000313" key="2">
    <source>
        <dbReference type="Proteomes" id="UP001385809"/>
    </source>
</evidence>
<evidence type="ECO:0000313" key="1">
    <source>
        <dbReference type="EMBL" id="MEJ2870574.1"/>
    </source>
</evidence>
<dbReference type="Proteomes" id="UP001385809">
    <property type="component" value="Unassembled WGS sequence"/>
</dbReference>
<dbReference type="EMBL" id="JBBEGN010000014">
    <property type="protein sequence ID" value="MEJ2870574.1"/>
    <property type="molecule type" value="Genomic_DNA"/>
</dbReference>